<comment type="caution">
    <text evidence="2">The sequence shown here is derived from an EMBL/GenBank/DDBJ whole genome shotgun (WGS) entry which is preliminary data.</text>
</comment>
<feature type="transmembrane region" description="Helical" evidence="1">
    <location>
        <begin position="156"/>
        <end position="178"/>
    </location>
</feature>
<protein>
    <recommendedName>
        <fullName evidence="4">ABC transporter permease</fullName>
    </recommendedName>
</protein>
<proteinExistence type="predicted"/>
<feature type="transmembrane region" description="Helical" evidence="1">
    <location>
        <begin position="78"/>
        <end position="95"/>
    </location>
</feature>
<feature type="transmembrane region" description="Helical" evidence="1">
    <location>
        <begin position="229"/>
        <end position="251"/>
    </location>
</feature>
<feature type="transmembrane region" description="Helical" evidence="1">
    <location>
        <begin position="116"/>
        <end position="144"/>
    </location>
</feature>
<dbReference type="GO" id="GO:0005886">
    <property type="term" value="C:plasma membrane"/>
    <property type="evidence" value="ECO:0007669"/>
    <property type="project" value="UniProtKB-SubCell"/>
</dbReference>
<evidence type="ECO:0000256" key="1">
    <source>
        <dbReference type="SAM" id="Phobius"/>
    </source>
</evidence>
<dbReference type="GO" id="GO:0140359">
    <property type="term" value="F:ABC-type transporter activity"/>
    <property type="evidence" value="ECO:0007669"/>
    <property type="project" value="InterPro"/>
</dbReference>
<keyword evidence="1" id="KW-0472">Membrane</keyword>
<dbReference type="AlphaFoldDB" id="A0A242BCD4"/>
<dbReference type="EMBL" id="NGKW01000004">
    <property type="protein sequence ID" value="OTN93166.1"/>
    <property type="molecule type" value="Genomic_DNA"/>
</dbReference>
<evidence type="ECO:0000313" key="2">
    <source>
        <dbReference type="EMBL" id="OTN93166.1"/>
    </source>
</evidence>
<keyword evidence="1" id="KW-0812">Transmembrane</keyword>
<feature type="transmembrane region" description="Helical" evidence="1">
    <location>
        <begin position="21"/>
        <end position="39"/>
    </location>
</feature>
<dbReference type="PANTHER" id="PTHR37305:SF1">
    <property type="entry name" value="MEMBRANE PROTEIN"/>
    <property type="match status" value="1"/>
</dbReference>
<evidence type="ECO:0000313" key="3">
    <source>
        <dbReference type="Proteomes" id="UP000194885"/>
    </source>
</evidence>
<accession>A0A242BCD4</accession>
<organism evidence="2 3">
    <name type="scientific">Enterococcus faecium</name>
    <name type="common">Streptococcus faecium</name>
    <dbReference type="NCBI Taxonomy" id="1352"/>
    <lineage>
        <taxon>Bacteria</taxon>
        <taxon>Bacillati</taxon>
        <taxon>Bacillota</taxon>
        <taxon>Bacilli</taxon>
        <taxon>Lactobacillales</taxon>
        <taxon>Enterococcaceae</taxon>
        <taxon>Enterococcus</taxon>
    </lineage>
</organism>
<name>A0A242BCD4_ENTFC</name>
<gene>
    <name evidence="2" type="ORF">A5810_002028</name>
</gene>
<evidence type="ECO:0008006" key="4">
    <source>
        <dbReference type="Google" id="ProtNLM"/>
    </source>
</evidence>
<feature type="transmembrane region" description="Helical" evidence="1">
    <location>
        <begin position="185"/>
        <end position="209"/>
    </location>
</feature>
<dbReference type="RefSeq" id="WP_086323529.1">
    <property type="nucleotide sequence ID" value="NZ_NGKW01000004.1"/>
</dbReference>
<keyword evidence="1" id="KW-1133">Transmembrane helix</keyword>
<dbReference type="Pfam" id="PF12679">
    <property type="entry name" value="ABC2_membrane_2"/>
    <property type="match status" value="1"/>
</dbReference>
<sequence length="256" mass="29141">MRQLIAFAKKELKENWRTGKIITLSALTVIFGIMNPLLAKLTPYLVQAMSTTLAESGISVQKITVDATTSWTQFYKNIPMLLIFFLLLFSGILTSEYQDGTIVNLLTKGMKRWKIFLSKWIMGILFWSVSYWCCYSITLAYTIYYWDQSIISHPLFISFTYYFFGCWVYSLILFYSAFLSSNYAVLLASGGMVILSYGAGLLSKVAEYVPTYLISSSNYLTKEIHLTDYTQSLAVTCCSIVISIVAGWLVFNKKEV</sequence>
<dbReference type="PANTHER" id="PTHR37305">
    <property type="entry name" value="INTEGRAL MEMBRANE PROTEIN-RELATED"/>
    <property type="match status" value="1"/>
</dbReference>
<dbReference type="Proteomes" id="UP000194885">
    <property type="component" value="Unassembled WGS sequence"/>
</dbReference>
<reference evidence="2 3" key="1">
    <citation type="submission" date="2017-05" db="EMBL/GenBank/DDBJ databases">
        <title>The Genome Sequence of Enterococcus faecium 7H8_DIV0219.</title>
        <authorList>
            <consortium name="The Broad Institute Genomics Platform"/>
            <consortium name="The Broad Institute Genomic Center for Infectious Diseases"/>
            <person name="Earl A."/>
            <person name="Manson A."/>
            <person name="Schwartman J."/>
            <person name="Gilmore M."/>
            <person name="Abouelleil A."/>
            <person name="Cao P."/>
            <person name="Chapman S."/>
            <person name="Cusick C."/>
            <person name="Shea T."/>
            <person name="Young S."/>
            <person name="Neafsey D."/>
            <person name="Nusbaum C."/>
            <person name="Birren B."/>
        </authorList>
    </citation>
    <scope>NUCLEOTIDE SEQUENCE [LARGE SCALE GENOMIC DNA]</scope>
    <source>
        <strain evidence="2 3">7H8_DIV0219</strain>
    </source>
</reference>